<dbReference type="OrthoDB" id="433512at2759"/>
<dbReference type="EMBL" id="KE504227">
    <property type="protein sequence ID" value="EPS94623.1"/>
    <property type="molecule type" value="Genomic_DNA"/>
</dbReference>
<dbReference type="GO" id="GO:0022857">
    <property type="term" value="F:transmembrane transporter activity"/>
    <property type="evidence" value="ECO:0007669"/>
    <property type="project" value="InterPro"/>
</dbReference>
<dbReference type="FunCoup" id="S8DTS2">
    <property type="interactions" value="543"/>
</dbReference>
<dbReference type="InParanoid" id="S8DTS2"/>
<dbReference type="PROSITE" id="PS50850">
    <property type="entry name" value="MFS"/>
    <property type="match status" value="1"/>
</dbReference>
<feature type="domain" description="Major facilitator superfamily (MFS) profile" evidence="7">
    <location>
        <begin position="36"/>
        <end position="514"/>
    </location>
</feature>
<dbReference type="Gene3D" id="1.20.1250.20">
    <property type="entry name" value="MFS general substrate transporter like domains"/>
    <property type="match status" value="2"/>
</dbReference>
<evidence type="ECO:0000256" key="3">
    <source>
        <dbReference type="ARBA" id="ARBA00022989"/>
    </source>
</evidence>
<feature type="transmembrane region" description="Helical" evidence="6">
    <location>
        <begin position="460"/>
        <end position="479"/>
    </location>
</feature>
<dbReference type="PANTHER" id="PTHR24064">
    <property type="entry name" value="SOLUTE CARRIER FAMILY 22 MEMBER"/>
    <property type="match status" value="1"/>
</dbReference>
<dbReference type="InterPro" id="IPR036259">
    <property type="entry name" value="MFS_trans_sf"/>
</dbReference>
<evidence type="ECO:0000256" key="6">
    <source>
        <dbReference type="SAM" id="Phobius"/>
    </source>
</evidence>
<evidence type="ECO:0000256" key="1">
    <source>
        <dbReference type="ARBA" id="ARBA00004141"/>
    </source>
</evidence>
<proteinExistence type="predicted"/>
<dbReference type="HOGENOM" id="CLU_001265_46_14_1"/>
<dbReference type="InterPro" id="IPR005829">
    <property type="entry name" value="Sugar_transporter_CS"/>
</dbReference>
<dbReference type="AlphaFoldDB" id="S8DTS2"/>
<dbReference type="STRING" id="743788.S8DTS2"/>
<dbReference type="SUPFAM" id="SSF103473">
    <property type="entry name" value="MFS general substrate transporter"/>
    <property type="match status" value="1"/>
</dbReference>
<keyword evidence="9" id="KW-1185">Reference proteome</keyword>
<evidence type="ECO:0000256" key="4">
    <source>
        <dbReference type="ARBA" id="ARBA00023136"/>
    </source>
</evidence>
<accession>S8DTS2</accession>
<feature type="transmembrane region" description="Helical" evidence="6">
    <location>
        <begin position="420"/>
        <end position="439"/>
    </location>
</feature>
<feature type="region of interest" description="Disordered" evidence="5">
    <location>
        <begin position="245"/>
        <end position="300"/>
    </location>
</feature>
<feature type="transmembrane region" description="Helical" evidence="6">
    <location>
        <begin position="364"/>
        <end position="385"/>
    </location>
</feature>
<gene>
    <name evidence="8" type="ORF">FOMPIDRAFT_1026131</name>
</gene>
<dbReference type="GO" id="GO:0016020">
    <property type="term" value="C:membrane"/>
    <property type="evidence" value="ECO:0007669"/>
    <property type="project" value="UniProtKB-SubCell"/>
</dbReference>
<dbReference type="Proteomes" id="UP000015241">
    <property type="component" value="Unassembled WGS sequence"/>
</dbReference>
<feature type="transmembrane region" description="Helical" evidence="6">
    <location>
        <begin position="491"/>
        <end position="509"/>
    </location>
</feature>
<protein>
    <recommendedName>
        <fullName evidence="7">Major facilitator superfamily (MFS) profile domain-containing protein</fullName>
    </recommendedName>
</protein>
<evidence type="ECO:0000256" key="5">
    <source>
        <dbReference type="SAM" id="MobiDB-lite"/>
    </source>
</evidence>
<organism evidence="8 9">
    <name type="scientific">Fomitopsis schrenkii</name>
    <name type="common">Brown rot fungus</name>
    <dbReference type="NCBI Taxonomy" id="2126942"/>
    <lineage>
        <taxon>Eukaryota</taxon>
        <taxon>Fungi</taxon>
        <taxon>Dikarya</taxon>
        <taxon>Basidiomycota</taxon>
        <taxon>Agaricomycotina</taxon>
        <taxon>Agaricomycetes</taxon>
        <taxon>Polyporales</taxon>
        <taxon>Fomitopsis</taxon>
    </lineage>
</organism>
<evidence type="ECO:0000256" key="2">
    <source>
        <dbReference type="ARBA" id="ARBA00022692"/>
    </source>
</evidence>
<evidence type="ECO:0000313" key="9">
    <source>
        <dbReference type="Proteomes" id="UP000015241"/>
    </source>
</evidence>
<keyword evidence="3 6" id="KW-1133">Transmembrane helix</keyword>
<dbReference type="CDD" id="cd17364">
    <property type="entry name" value="MFS_PhT"/>
    <property type="match status" value="1"/>
</dbReference>
<comment type="subcellular location">
    <subcellularLocation>
        <location evidence="1">Membrane</location>
        <topology evidence="1">Multi-pass membrane protein</topology>
    </subcellularLocation>
</comment>
<dbReference type="eggNOG" id="KOG0252">
    <property type="taxonomic scope" value="Eukaryota"/>
</dbReference>
<feature type="transmembrane region" description="Helical" evidence="6">
    <location>
        <begin position="322"/>
        <end position="340"/>
    </location>
</feature>
<feature type="transmembrane region" description="Helical" evidence="6">
    <location>
        <begin position="36"/>
        <end position="58"/>
    </location>
</feature>
<feature type="transmembrane region" description="Helical" evidence="6">
    <location>
        <begin position="105"/>
        <end position="123"/>
    </location>
</feature>
<feature type="transmembrane region" description="Helical" evidence="6">
    <location>
        <begin position="176"/>
        <end position="201"/>
    </location>
</feature>
<dbReference type="InterPro" id="IPR005828">
    <property type="entry name" value="MFS_sugar_transport-like"/>
</dbReference>
<dbReference type="InterPro" id="IPR020846">
    <property type="entry name" value="MFS_dom"/>
</dbReference>
<evidence type="ECO:0000259" key="7">
    <source>
        <dbReference type="PROSITE" id="PS50850"/>
    </source>
</evidence>
<feature type="transmembrane region" description="Helical" evidence="6">
    <location>
        <begin position="213"/>
        <end position="231"/>
    </location>
</feature>
<feature type="compositionally biased region" description="Low complexity" evidence="5">
    <location>
        <begin position="282"/>
        <end position="297"/>
    </location>
</feature>
<dbReference type="Pfam" id="PF00083">
    <property type="entry name" value="Sugar_tr"/>
    <property type="match status" value="1"/>
</dbReference>
<keyword evidence="2 6" id="KW-0812">Transmembrane</keyword>
<dbReference type="PROSITE" id="PS00216">
    <property type="entry name" value="SUGAR_TRANSPORT_1"/>
    <property type="match status" value="1"/>
</dbReference>
<keyword evidence="4 6" id="KW-0472">Membrane</keyword>
<sequence length="534" mass="58826">MPLSEKENNVKGGLEDYEREDSGRYPFLLNYRECKLLGIAGVGFFLDAYDLFIINPVATMLQYRLYGGQPIPSGLQGFLKASANIGSVVGQFSFGYAADSYGRKAVYGKELIVIIFATIFSIADPTGDLTPTGSILWLAIWRIILGIGIGGDYPMSASVASERTNLRRRGTLLSYIFANQGWGSLVGSLMFITVLACYHHVMEVKGETSKVDGVWRILVGLSLIPAFGTLYQRLTLPESKRFKAAQQPAETELESIDDLKKKSDADPGVQEHVRTAPEHSRTPSSTSLSESPAAKAPTPAPVKREHWAEFLHYFSEWRHFRVLLGTCACWFLLDIAFYGINLNQNVVLEEIGFDGSSGSPWTRLFKIGLGNLIVTALGFVPGYYVSILTIEWLGRKWIQIQGFLLAALFLGILAGKFYELGTVGFIVCFAFLQFFFNFGANTTTYCYPAEVFPTKFRASAHGLSAACGKAGAIISALVFNSLTDSIGTPNVLWIFVGCCIAGAGFTLLLPEVRGRDPDLVYAEELREDEEARRR</sequence>
<feature type="transmembrane region" description="Helical" evidence="6">
    <location>
        <begin position="135"/>
        <end position="155"/>
    </location>
</feature>
<name>S8DTS2_FOMSC</name>
<reference evidence="8 9" key="1">
    <citation type="journal article" date="2012" name="Science">
        <title>The Paleozoic origin of enzymatic lignin decomposition reconstructed from 31 fungal genomes.</title>
        <authorList>
            <person name="Floudas D."/>
            <person name="Binder M."/>
            <person name="Riley R."/>
            <person name="Barry K."/>
            <person name="Blanchette R.A."/>
            <person name="Henrissat B."/>
            <person name="Martinez A.T."/>
            <person name="Otillar R."/>
            <person name="Spatafora J.W."/>
            <person name="Yadav J.S."/>
            <person name="Aerts A."/>
            <person name="Benoit I."/>
            <person name="Boyd A."/>
            <person name="Carlson A."/>
            <person name="Copeland A."/>
            <person name="Coutinho P.M."/>
            <person name="de Vries R.P."/>
            <person name="Ferreira P."/>
            <person name="Findley K."/>
            <person name="Foster B."/>
            <person name="Gaskell J."/>
            <person name="Glotzer D."/>
            <person name="Gorecki P."/>
            <person name="Heitman J."/>
            <person name="Hesse C."/>
            <person name="Hori C."/>
            <person name="Igarashi K."/>
            <person name="Jurgens J.A."/>
            <person name="Kallen N."/>
            <person name="Kersten P."/>
            <person name="Kohler A."/>
            <person name="Kuees U."/>
            <person name="Kumar T.K.A."/>
            <person name="Kuo A."/>
            <person name="LaButti K."/>
            <person name="Larrondo L.F."/>
            <person name="Lindquist E."/>
            <person name="Ling A."/>
            <person name="Lombard V."/>
            <person name="Lucas S."/>
            <person name="Lundell T."/>
            <person name="Martin R."/>
            <person name="McLaughlin D.J."/>
            <person name="Morgenstern I."/>
            <person name="Morin E."/>
            <person name="Murat C."/>
            <person name="Nagy L.G."/>
            <person name="Nolan M."/>
            <person name="Ohm R.A."/>
            <person name="Patyshakuliyeva A."/>
            <person name="Rokas A."/>
            <person name="Ruiz-Duenas F.J."/>
            <person name="Sabat G."/>
            <person name="Salamov A."/>
            <person name="Samejima M."/>
            <person name="Schmutz J."/>
            <person name="Slot J.C."/>
            <person name="St John F."/>
            <person name="Stenlid J."/>
            <person name="Sun H."/>
            <person name="Sun S."/>
            <person name="Syed K."/>
            <person name="Tsang A."/>
            <person name="Wiebenga A."/>
            <person name="Young D."/>
            <person name="Pisabarro A."/>
            <person name="Eastwood D.C."/>
            <person name="Martin F."/>
            <person name="Cullen D."/>
            <person name="Grigoriev I.V."/>
            <person name="Hibbett D.S."/>
        </authorList>
    </citation>
    <scope>NUCLEOTIDE SEQUENCE</scope>
    <source>
        <strain evidence="9">FP-58527</strain>
    </source>
</reference>
<evidence type="ECO:0000313" key="8">
    <source>
        <dbReference type="EMBL" id="EPS94623.1"/>
    </source>
</evidence>
<feature type="transmembrane region" description="Helical" evidence="6">
    <location>
        <begin position="397"/>
        <end position="414"/>
    </location>
</feature>
<feature type="compositionally biased region" description="Basic and acidic residues" evidence="5">
    <location>
        <begin position="257"/>
        <end position="281"/>
    </location>
</feature>